<dbReference type="Pfam" id="PF12079">
    <property type="entry name" value="DUF3558"/>
    <property type="match status" value="1"/>
</dbReference>
<keyword evidence="2" id="KW-0732">Signal</keyword>
<feature type="chain" id="PRO_5038946953" description="DUF3558 domain-containing protein" evidence="2">
    <location>
        <begin position="21"/>
        <end position="184"/>
    </location>
</feature>
<feature type="signal peptide" evidence="2">
    <location>
        <begin position="1"/>
        <end position="20"/>
    </location>
</feature>
<evidence type="ECO:0000313" key="3">
    <source>
        <dbReference type="EMBL" id="SNY85331.1"/>
    </source>
</evidence>
<evidence type="ECO:0000313" key="4">
    <source>
        <dbReference type="Proteomes" id="UP000219565"/>
    </source>
</evidence>
<reference evidence="3 4" key="1">
    <citation type="submission" date="2017-09" db="EMBL/GenBank/DDBJ databases">
        <authorList>
            <person name="Ehlers B."/>
            <person name="Leendertz F.H."/>
        </authorList>
    </citation>
    <scope>NUCLEOTIDE SEQUENCE [LARGE SCALE GENOMIC DNA]</scope>
    <source>
        <strain evidence="3 4">DSM 45537</strain>
    </source>
</reference>
<evidence type="ECO:0000256" key="1">
    <source>
        <dbReference type="SAM" id="MobiDB-lite"/>
    </source>
</evidence>
<dbReference type="Proteomes" id="UP000219565">
    <property type="component" value="Unassembled WGS sequence"/>
</dbReference>
<evidence type="ECO:0008006" key="5">
    <source>
        <dbReference type="Google" id="ProtNLM"/>
    </source>
</evidence>
<keyword evidence="4" id="KW-1185">Reference proteome</keyword>
<dbReference type="EMBL" id="OBEG01000003">
    <property type="protein sequence ID" value="SNY85331.1"/>
    <property type="molecule type" value="Genomic_DNA"/>
</dbReference>
<gene>
    <name evidence="3" type="ORF">SAMN04244553_3730</name>
</gene>
<dbReference type="InterPro" id="IPR024520">
    <property type="entry name" value="DUF3558"/>
</dbReference>
<dbReference type="OrthoDB" id="4563594at2"/>
<accession>A0A285LPM5</accession>
<protein>
    <recommendedName>
        <fullName evidence="5">DUF3558 domain-containing protein</fullName>
    </recommendedName>
</protein>
<dbReference type="AlphaFoldDB" id="A0A285LPM5"/>
<dbReference type="RefSeq" id="WP_097245923.1">
    <property type="nucleotide sequence ID" value="NZ_JAMTCW010000010.1"/>
</dbReference>
<organism evidence="3 4">
    <name type="scientific">Nocardia amikacinitolerans</name>
    <dbReference type="NCBI Taxonomy" id="756689"/>
    <lineage>
        <taxon>Bacteria</taxon>
        <taxon>Bacillati</taxon>
        <taxon>Actinomycetota</taxon>
        <taxon>Actinomycetes</taxon>
        <taxon>Mycobacteriales</taxon>
        <taxon>Nocardiaceae</taxon>
        <taxon>Nocardia</taxon>
    </lineage>
</organism>
<dbReference type="PROSITE" id="PS51257">
    <property type="entry name" value="PROKAR_LIPOPROTEIN"/>
    <property type="match status" value="1"/>
</dbReference>
<evidence type="ECO:0000256" key="2">
    <source>
        <dbReference type="SAM" id="SignalP"/>
    </source>
</evidence>
<sequence>MRTADVLRTAAAAAAVIGLAAGCGSTVGGTAATPTTTVRNLDEIEVFNPCTELGEDALRATGVDPATKRVITDPPSGPAAWRMCGWRSPDLPYTLQVGSSSHTPEETRSNPKVTVLRDTPIGPRPGLISQDKSDSKGLICYVTVPAEQGLFEISVGWMSSQPITRDRCELAVKHARDLEPFLPK</sequence>
<name>A0A285LPM5_9NOCA</name>
<proteinExistence type="predicted"/>
<feature type="region of interest" description="Disordered" evidence="1">
    <location>
        <begin position="98"/>
        <end position="130"/>
    </location>
</feature>